<sequence>MKINSGLLLFTIALAETFASPNDEIFNVKGTEPEPIYHSSPIYKATLQPLFLHLEPQRMKDFVQNIGLYYSDRNHGSDEASGAKWWISEEIRTILSHYKVGNGYLWEIQENLIAIVEGQDPNKKQNLVILGAHYDTVPNPKGFSSPGANDNASGCTVLIEVLRLIVQFEIRFKNTVEFHFYTGKEERNFYGSKAVISQYIEEGRIHHMMGNHEVKGMLTVDSVGTRNYEHPTIGVCTRNANNGISLTNSRLTAFVQMLIREYSEYEDKLEPAGSFYDQCESDNVPWNYHGYPAALITESPTQIRRLHKDTESDIYIDVYRSALLEYAKVVLAFAMELGELYEIPEPQQSATPTKVEGTESNGTESFEGSMAKKMHPTWTVVLLTFIGIWMLHIHFFIKMKINFGIVLFTIALAATFASPKVEIFNVKGTEPEPIYHSRPLYKATLQPLFLHLDPERMTEFVERFSTEFSNRNYNIYRRAERWLYEKIRTVLSQFKVGNAYLREIEAKDQPSNQKNLIAIVEGQDPNKKGNLVILGAHYDTIPNPKERAADHREQMIMLQDALF</sequence>
<dbReference type="PANTHER" id="PTHR12147">
    <property type="entry name" value="METALLOPEPTIDASE M28 FAMILY MEMBER"/>
    <property type="match status" value="1"/>
</dbReference>
<keyword evidence="7" id="KW-0862">Zinc</keyword>
<dbReference type="PANTHER" id="PTHR12147:SF56">
    <property type="entry name" value="AMINOPEPTIDASE YDR415C-RELATED"/>
    <property type="match status" value="1"/>
</dbReference>
<evidence type="ECO:0000256" key="7">
    <source>
        <dbReference type="ARBA" id="ARBA00022833"/>
    </source>
</evidence>
<comment type="cofactor">
    <cofactor evidence="1">
        <name>Zn(2+)</name>
        <dbReference type="ChEBI" id="CHEBI:29105"/>
    </cofactor>
</comment>
<keyword evidence="10" id="KW-0812">Transmembrane</keyword>
<dbReference type="SUPFAM" id="SSF53187">
    <property type="entry name" value="Zn-dependent exopeptidases"/>
    <property type="match status" value="2"/>
</dbReference>
<keyword evidence="6" id="KW-0378">Hydrolase</keyword>
<evidence type="ECO:0000313" key="14">
    <source>
        <dbReference type="Proteomes" id="UP001642540"/>
    </source>
</evidence>
<feature type="transmembrane region" description="Helical" evidence="10">
    <location>
        <begin position="403"/>
        <end position="421"/>
    </location>
</feature>
<keyword evidence="5 11" id="KW-0732">Signal</keyword>
<reference evidence="13 14" key="1">
    <citation type="submission" date="2024-08" db="EMBL/GenBank/DDBJ databases">
        <authorList>
            <person name="Cucini C."/>
            <person name="Frati F."/>
        </authorList>
    </citation>
    <scope>NUCLEOTIDE SEQUENCE [LARGE SCALE GENOMIC DNA]</scope>
</reference>
<feature type="transmembrane region" description="Helical" evidence="10">
    <location>
        <begin position="378"/>
        <end position="396"/>
    </location>
</feature>
<evidence type="ECO:0000256" key="1">
    <source>
        <dbReference type="ARBA" id="ARBA00001947"/>
    </source>
</evidence>
<feature type="compositionally biased region" description="Polar residues" evidence="9">
    <location>
        <begin position="348"/>
        <end position="366"/>
    </location>
</feature>
<dbReference type="EMBL" id="CAXLJM020000124">
    <property type="protein sequence ID" value="CAL8138575.1"/>
    <property type="molecule type" value="Genomic_DNA"/>
</dbReference>
<keyword evidence="10" id="KW-0472">Membrane</keyword>
<feature type="domain" description="Peptidase M28" evidence="12">
    <location>
        <begin position="111"/>
        <end position="333"/>
    </location>
</feature>
<evidence type="ECO:0000256" key="8">
    <source>
        <dbReference type="ARBA" id="ARBA00043962"/>
    </source>
</evidence>
<protein>
    <recommendedName>
        <fullName evidence="12">Peptidase M28 domain-containing protein</fullName>
    </recommendedName>
</protein>
<feature type="region of interest" description="Disordered" evidence="9">
    <location>
        <begin position="348"/>
        <end position="367"/>
    </location>
</feature>
<evidence type="ECO:0000256" key="4">
    <source>
        <dbReference type="ARBA" id="ARBA00022723"/>
    </source>
</evidence>
<dbReference type="InterPro" id="IPR045175">
    <property type="entry name" value="M28_fam"/>
</dbReference>
<keyword evidence="4" id="KW-0479">Metal-binding</keyword>
<evidence type="ECO:0000259" key="12">
    <source>
        <dbReference type="Pfam" id="PF04389"/>
    </source>
</evidence>
<proteinExistence type="inferred from homology"/>
<dbReference type="Proteomes" id="UP001642540">
    <property type="component" value="Unassembled WGS sequence"/>
</dbReference>
<keyword evidence="10" id="KW-1133">Transmembrane helix</keyword>
<accession>A0ABP1RXT2</accession>
<comment type="similarity">
    <text evidence="8">Belongs to the peptidase M28 family. M28E subfamily.</text>
</comment>
<dbReference type="Gene3D" id="3.40.630.10">
    <property type="entry name" value="Zn peptidases"/>
    <property type="match status" value="2"/>
</dbReference>
<dbReference type="Pfam" id="PF04389">
    <property type="entry name" value="Peptidase_M28"/>
    <property type="match status" value="1"/>
</dbReference>
<evidence type="ECO:0000256" key="6">
    <source>
        <dbReference type="ARBA" id="ARBA00022801"/>
    </source>
</evidence>
<evidence type="ECO:0000256" key="2">
    <source>
        <dbReference type="ARBA" id="ARBA00022438"/>
    </source>
</evidence>
<evidence type="ECO:0000256" key="3">
    <source>
        <dbReference type="ARBA" id="ARBA00022670"/>
    </source>
</evidence>
<feature type="signal peptide" evidence="11">
    <location>
        <begin position="1"/>
        <end position="19"/>
    </location>
</feature>
<name>A0ABP1RXT2_9HEXA</name>
<keyword evidence="2" id="KW-0031">Aminopeptidase</keyword>
<evidence type="ECO:0000256" key="9">
    <source>
        <dbReference type="SAM" id="MobiDB-lite"/>
    </source>
</evidence>
<organism evidence="13 14">
    <name type="scientific">Orchesella dallaii</name>
    <dbReference type="NCBI Taxonomy" id="48710"/>
    <lineage>
        <taxon>Eukaryota</taxon>
        <taxon>Metazoa</taxon>
        <taxon>Ecdysozoa</taxon>
        <taxon>Arthropoda</taxon>
        <taxon>Hexapoda</taxon>
        <taxon>Collembola</taxon>
        <taxon>Entomobryomorpha</taxon>
        <taxon>Entomobryoidea</taxon>
        <taxon>Orchesellidae</taxon>
        <taxon>Orchesellinae</taxon>
        <taxon>Orchesella</taxon>
    </lineage>
</organism>
<evidence type="ECO:0000256" key="10">
    <source>
        <dbReference type="SAM" id="Phobius"/>
    </source>
</evidence>
<dbReference type="InterPro" id="IPR007484">
    <property type="entry name" value="Peptidase_M28"/>
</dbReference>
<keyword evidence="3" id="KW-0645">Protease</keyword>
<evidence type="ECO:0000256" key="5">
    <source>
        <dbReference type="ARBA" id="ARBA00022729"/>
    </source>
</evidence>
<keyword evidence="14" id="KW-1185">Reference proteome</keyword>
<evidence type="ECO:0000313" key="13">
    <source>
        <dbReference type="EMBL" id="CAL8138575.1"/>
    </source>
</evidence>
<gene>
    <name evidence="13" type="ORF">ODALV1_LOCUS27430</name>
</gene>
<comment type="caution">
    <text evidence="13">The sequence shown here is derived from an EMBL/GenBank/DDBJ whole genome shotgun (WGS) entry which is preliminary data.</text>
</comment>
<feature type="chain" id="PRO_5046177653" description="Peptidase M28 domain-containing protein" evidence="11">
    <location>
        <begin position="20"/>
        <end position="563"/>
    </location>
</feature>
<evidence type="ECO:0000256" key="11">
    <source>
        <dbReference type="SAM" id="SignalP"/>
    </source>
</evidence>